<name>A0ACB7PKX8_9PEZI</name>
<protein>
    <submittedName>
        <fullName evidence="1">Uncharacterized protein</fullName>
    </submittedName>
</protein>
<sequence>MTKTVGLGSRLRYPITVVKLHKRPGDKIKKQETLMEYSFKWMKEVGDTIRGETWQQEQTTIVTWDSPSDGELTRWFIREGQHIVSDRVAIEVKEECSHEIQFQGLCGMCGKDMTEVNWATETRDTARAPINMVHDQTNLTVSANHAQRTEQELQRRLLTSRKLSLVVDLDQTIIQACIDPTVGDWQKDPTNPNYESVKGVKSFQLDDGPTQAANQCSYYIKMRPGLESFLKRIAQMYELHVYTMGTRAYAQNVARVVDPDKKLFGNRVISRDENGSIYAKDLQRLFPVSTHMVAIIDDRSDVWPNNRANLIKVSPKRNDTAAEAGNKTAAVGDATLTEWQIEEQKRELEKQIKDRPLQALQEKLDREDEEAAEKATVQSDDGFESRSSSPPSQRHHILQDDDDELEHLQKHLTVLHRTFYAEYDTDRNTVPDAGHILDEFKAKGHHSPRREHGPTRQGEATRGTTTTAHQDRQPRMAGRLLHPNDENNPPNTTSTTTTKTPNGTTPTPFTPTKLRLVAPAGATRTVPLRMDNVEGGNVDGNNDDEDDDDDEAGLLPSDLPDGATSPIDAFKDVDWTTTDAELAEFLASGSDDDEDEEDDDGDDEEESGDGGDGDMDVEVRDAPPPVPVPASTASASVAVVRKRKGRDEEEDEEDGENQNVGGDGDDAEAGEKGENGAPAKRLRRTESQRGSSLRNLYVATGEGADDSPGSGLPTPGRSDGQDVDMEGARNADAGAEGGEEEEEMEFDVAELEAEFEAEFDKAELEAQMAAEQAYGAEVAGEKDATKG</sequence>
<dbReference type="Proteomes" id="UP000724584">
    <property type="component" value="Unassembled WGS sequence"/>
</dbReference>
<keyword evidence="2" id="KW-1185">Reference proteome</keyword>
<proteinExistence type="predicted"/>
<dbReference type="EMBL" id="JAGIZQ010000001">
    <property type="protein sequence ID" value="KAH6649530.1"/>
    <property type="molecule type" value="Genomic_DNA"/>
</dbReference>
<organism evidence="1 2">
    <name type="scientific">Chaetomium tenue</name>
    <dbReference type="NCBI Taxonomy" id="1854479"/>
    <lineage>
        <taxon>Eukaryota</taxon>
        <taxon>Fungi</taxon>
        <taxon>Dikarya</taxon>
        <taxon>Ascomycota</taxon>
        <taxon>Pezizomycotina</taxon>
        <taxon>Sordariomycetes</taxon>
        <taxon>Sordariomycetidae</taxon>
        <taxon>Sordariales</taxon>
        <taxon>Chaetomiaceae</taxon>
        <taxon>Chaetomium</taxon>
    </lineage>
</organism>
<evidence type="ECO:0000313" key="2">
    <source>
        <dbReference type="Proteomes" id="UP000724584"/>
    </source>
</evidence>
<gene>
    <name evidence="1" type="ORF">F5144DRAFT_588224</name>
</gene>
<evidence type="ECO:0000313" key="1">
    <source>
        <dbReference type="EMBL" id="KAH6649530.1"/>
    </source>
</evidence>
<accession>A0ACB7PKX8</accession>
<comment type="caution">
    <text evidence="1">The sequence shown here is derived from an EMBL/GenBank/DDBJ whole genome shotgun (WGS) entry which is preliminary data.</text>
</comment>
<reference evidence="1 2" key="1">
    <citation type="journal article" date="2021" name="Nat. Commun.">
        <title>Genetic determinants of endophytism in the Arabidopsis root mycobiome.</title>
        <authorList>
            <person name="Mesny F."/>
            <person name="Miyauchi S."/>
            <person name="Thiergart T."/>
            <person name="Pickel B."/>
            <person name="Atanasova L."/>
            <person name="Karlsson M."/>
            <person name="Huettel B."/>
            <person name="Barry K.W."/>
            <person name="Haridas S."/>
            <person name="Chen C."/>
            <person name="Bauer D."/>
            <person name="Andreopoulos W."/>
            <person name="Pangilinan J."/>
            <person name="LaButti K."/>
            <person name="Riley R."/>
            <person name="Lipzen A."/>
            <person name="Clum A."/>
            <person name="Drula E."/>
            <person name="Henrissat B."/>
            <person name="Kohler A."/>
            <person name="Grigoriev I.V."/>
            <person name="Martin F.M."/>
            <person name="Hacquard S."/>
        </authorList>
    </citation>
    <scope>NUCLEOTIDE SEQUENCE [LARGE SCALE GENOMIC DNA]</scope>
    <source>
        <strain evidence="1 2">MPI-SDFR-AT-0079</strain>
    </source>
</reference>